<organism evidence="2 3">
    <name type="scientific">Diaporthe vaccinii</name>
    <dbReference type="NCBI Taxonomy" id="105482"/>
    <lineage>
        <taxon>Eukaryota</taxon>
        <taxon>Fungi</taxon>
        <taxon>Dikarya</taxon>
        <taxon>Ascomycota</taxon>
        <taxon>Pezizomycotina</taxon>
        <taxon>Sordariomycetes</taxon>
        <taxon>Sordariomycetidae</taxon>
        <taxon>Diaporthales</taxon>
        <taxon>Diaporthaceae</taxon>
        <taxon>Diaporthe</taxon>
        <taxon>Diaporthe eres species complex</taxon>
    </lineage>
</organism>
<proteinExistence type="predicted"/>
<feature type="compositionally biased region" description="Pro residues" evidence="1">
    <location>
        <begin position="1"/>
        <end position="13"/>
    </location>
</feature>
<sequence length="134" mass="14186">MPGPALGPSPPALTVPSLPRELVSSSSASSTPSRSLPRPRAGCPPQLLARRHIQAARPKRPDFVLGFSTRVCEVRDLDNGSSNGGVANWIVGVQACDGPNNPKDCIPIPYRSSGKRMSLNPPFFGANLNSAVFR</sequence>
<evidence type="ECO:0000313" key="2">
    <source>
        <dbReference type="EMBL" id="KAL2289757.1"/>
    </source>
</evidence>
<accession>A0ABR4F4Y3</accession>
<feature type="compositionally biased region" description="Low complexity" evidence="1">
    <location>
        <begin position="16"/>
        <end position="40"/>
    </location>
</feature>
<evidence type="ECO:0000313" key="3">
    <source>
        <dbReference type="Proteomes" id="UP001600888"/>
    </source>
</evidence>
<protein>
    <submittedName>
        <fullName evidence="2">Uncharacterized protein</fullName>
    </submittedName>
</protein>
<evidence type="ECO:0000256" key="1">
    <source>
        <dbReference type="SAM" id="MobiDB-lite"/>
    </source>
</evidence>
<dbReference type="Proteomes" id="UP001600888">
    <property type="component" value="Unassembled WGS sequence"/>
</dbReference>
<name>A0ABR4F4Y3_9PEZI</name>
<reference evidence="2 3" key="1">
    <citation type="submission" date="2024-03" db="EMBL/GenBank/DDBJ databases">
        <title>A high-quality draft genome sequence of Diaporthe vaccinii, a causative agent of upright dieback and viscid rot disease in cranberry plants.</title>
        <authorList>
            <person name="Sarrasin M."/>
            <person name="Lang B.F."/>
            <person name="Burger G."/>
        </authorList>
    </citation>
    <scope>NUCLEOTIDE SEQUENCE [LARGE SCALE GENOMIC DNA]</scope>
    <source>
        <strain evidence="2 3">IS7</strain>
    </source>
</reference>
<feature type="region of interest" description="Disordered" evidence="1">
    <location>
        <begin position="1"/>
        <end position="44"/>
    </location>
</feature>
<keyword evidence="3" id="KW-1185">Reference proteome</keyword>
<dbReference type="EMBL" id="JBAWTH010000011">
    <property type="protein sequence ID" value="KAL2289757.1"/>
    <property type="molecule type" value="Genomic_DNA"/>
</dbReference>
<gene>
    <name evidence="2" type="ORF">FJTKL_01079</name>
</gene>
<comment type="caution">
    <text evidence="2">The sequence shown here is derived from an EMBL/GenBank/DDBJ whole genome shotgun (WGS) entry which is preliminary data.</text>
</comment>